<evidence type="ECO:0000256" key="3">
    <source>
        <dbReference type="ARBA" id="ARBA00022741"/>
    </source>
</evidence>
<gene>
    <name evidence="8" type="primary">yqeK</name>
    <name evidence="8" type="ORF">H9705_00240</name>
</gene>
<dbReference type="InterPro" id="IPR003607">
    <property type="entry name" value="HD/PDEase_dom"/>
</dbReference>
<sequence>MSQTPKLWSIDKKLRKELDENRYHHTLGVMFTAASLAMVWDVPLEQAQLAGLLHDCAKCIPNEKKISMCRKHKVPLTAFEVEHPFLIHAKLGAYLAGKKYGIADREVLSAIAWHTTGKSEMTKLEMIIYIADYIEPQRDKAPRLDVIRRLAFEDLEECMYQILKDSMAYLSANPENLDRTTEAAYKYYRKLHESRHPSAAGQPTERMS</sequence>
<keyword evidence="5" id="KW-0408">Iron</keyword>
<evidence type="ECO:0000256" key="1">
    <source>
        <dbReference type="ARBA" id="ARBA00012506"/>
    </source>
</evidence>
<dbReference type="InterPro" id="IPR006674">
    <property type="entry name" value="HD_domain"/>
</dbReference>
<evidence type="ECO:0000256" key="2">
    <source>
        <dbReference type="ARBA" id="ARBA00022723"/>
    </source>
</evidence>
<dbReference type="NCBIfam" id="TIGR00488">
    <property type="entry name" value="bis(5'-nucleosyl)-tetraphosphatase (symmetrical) YqeK"/>
    <property type="match status" value="1"/>
</dbReference>
<keyword evidence="3" id="KW-0547">Nucleotide-binding</keyword>
<dbReference type="SMART" id="SM00471">
    <property type="entry name" value="HDc"/>
    <property type="match status" value="1"/>
</dbReference>
<dbReference type="GO" id="GO:0008803">
    <property type="term" value="F:bis(5'-nucleosyl)-tetraphosphatase (symmetrical) activity"/>
    <property type="evidence" value="ECO:0007669"/>
    <property type="project" value="UniProtKB-EC"/>
</dbReference>
<dbReference type="NCBIfam" id="TIGR00277">
    <property type="entry name" value="HDIG"/>
    <property type="match status" value="1"/>
</dbReference>
<comment type="catalytic activity">
    <reaction evidence="6">
        <text>P(1),P(4)-bis(5'-adenosyl) tetraphosphate + H2O = 2 ADP + 2 H(+)</text>
        <dbReference type="Rhea" id="RHEA:24252"/>
        <dbReference type="ChEBI" id="CHEBI:15377"/>
        <dbReference type="ChEBI" id="CHEBI:15378"/>
        <dbReference type="ChEBI" id="CHEBI:58141"/>
        <dbReference type="ChEBI" id="CHEBI:456216"/>
        <dbReference type="EC" id="3.6.1.41"/>
    </reaction>
</comment>
<accession>A0A9D2N8X1</accession>
<dbReference type="Pfam" id="PF01966">
    <property type="entry name" value="HD"/>
    <property type="match status" value="1"/>
</dbReference>
<dbReference type="InterPro" id="IPR005249">
    <property type="entry name" value="YqeK"/>
</dbReference>
<dbReference type="InterPro" id="IPR051094">
    <property type="entry name" value="Diverse_Catalytic_Enzymes"/>
</dbReference>
<dbReference type="CDD" id="cd00077">
    <property type="entry name" value="HDc"/>
    <property type="match status" value="1"/>
</dbReference>
<name>A0A9D2N8X1_9FIRM</name>
<evidence type="ECO:0000256" key="4">
    <source>
        <dbReference type="ARBA" id="ARBA00022801"/>
    </source>
</evidence>
<evidence type="ECO:0000256" key="5">
    <source>
        <dbReference type="ARBA" id="ARBA00023004"/>
    </source>
</evidence>
<reference evidence="8" key="2">
    <citation type="submission" date="2021-04" db="EMBL/GenBank/DDBJ databases">
        <authorList>
            <person name="Gilroy R."/>
        </authorList>
    </citation>
    <scope>NUCLEOTIDE SEQUENCE</scope>
    <source>
        <strain evidence="8">CHK185-5351</strain>
    </source>
</reference>
<dbReference type="AlphaFoldDB" id="A0A9D2N8X1"/>
<dbReference type="EC" id="3.6.1.41" evidence="1"/>
<dbReference type="InterPro" id="IPR006675">
    <property type="entry name" value="HDIG_dom"/>
</dbReference>
<dbReference type="PANTHER" id="PTHR35795:SF1">
    <property type="entry name" value="BIS(5'-NUCLEOSYL)-TETRAPHOSPHATASE, SYMMETRICAL"/>
    <property type="match status" value="1"/>
</dbReference>
<dbReference type="Gene3D" id="1.10.3210.10">
    <property type="entry name" value="Hypothetical protein af1432"/>
    <property type="match status" value="1"/>
</dbReference>
<dbReference type="PROSITE" id="PS51831">
    <property type="entry name" value="HD"/>
    <property type="match status" value="1"/>
</dbReference>
<keyword evidence="4 8" id="KW-0378">Hydrolase</keyword>
<dbReference type="EMBL" id="DWWU01000002">
    <property type="protein sequence ID" value="HJC14244.1"/>
    <property type="molecule type" value="Genomic_DNA"/>
</dbReference>
<keyword evidence="2" id="KW-0479">Metal-binding</keyword>
<feature type="domain" description="HD" evidence="7">
    <location>
        <begin position="22"/>
        <end position="137"/>
    </location>
</feature>
<dbReference type="GO" id="GO:0046872">
    <property type="term" value="F:metal ion binding"/>
    <property type="evidence" value="ECO:0007669"/>
    <property type="project" value="UniProtKB-KW"/>
</dbReference>
<dbReference type="GO" id="GO:0000166">
    <property type="term" value="F:nucleotide binding"/>
    <property type="evidence" value="ECO:0007669"/>
    <property type="project" value="UniProtKB-KW"/>
</dbReference>
<reference evidence="8" key="1">
    <citation type="journal article" date="2021" name="PeerJ">
        <title>Extensive microbial diversity within the chicken gut microbiome revealed by metagenomics and culture.</title>
        <authorList>
            <person name="Gilroy R."/>
            <person name="Ravi A."/>
            <person name="Getino M."/>
            <person name="Pursley I."/>
            <person name="Horton D.L."/>
            <person name="Alikhan N.F."/>
            <person name="Baker D."/>
            <person name="Gharbi K."/>
            <person name="Hall N."/>
            <person name="Watson M."/>
            <person name="Adriaenssens E.M."/>
            <person name="Foster-Nyarko E."/>
            <person name="Jarju S."/>
            <person name="Secka A."/>
            <person name="Antonio M."/>
            <person name="Oren A."/>
            <person name="Chaudhuri R.R."/>
            <person name="La Ragione R."/>
            <person name="Hildebrand F."/>
            <person name="Pallen M.J."/>
        </authorList>
    </citation>
    <scope>NUCLEOTIDE SEQUENCE</scope>
    <source>
        <strain evidence="8">CHK185-5351</strain>
    </source>
</reference>
<evidence type="ECO:0000313" key="9">
    <source>
        <dbReference type="Proteomes" id="UP000823849"/>
    </source>
</evidence>
<evidence type="ECO:0000256" key="6">
    <source>
        <dbReference type="ARBA" id="ARBA00049417"/>
    </source>
</evidence>
<evidence type="ECO:0000313" key="8">
    <source>
        <dbReference type="EMBL" id="HJC14244.1"/>
    </source>
</evidence>
<evidence type="ECO:0000259" key="7">
    <source>
        <dbReference type="PROSITE" id="PS51831"/>
    </source>
</evidence>
<dbReference type="Proteomes" id="UP000823849">
    <property type="component" value="Unassembled WGS sequence"/>
</dbReference>
<dbReference type="PANTHER" id="PTHR35795">
    <property type="entry name" value="SLR1885 PROTEIN"/>
    <property type="match status" value="1"/>
</dbReference>
<protein>
    <recommendedName>
        <fullName evidence="1">bis(5'-nucleosyl)-tetraphosphatase (symmetrical)</fullName>
        <ecNumber evidence="1">3.6.1.41</ecNumber>
    </recommendedName>
</protein>
<proteinExistence type="predicted"/>
<dbReference type="SUPFAM" id="SSF109604">
    <property type="entry name" value="HD-domain/PDEase-like"/>
    <property type="match status" value="1"/>
</dbReference>
<comment type="caution">
    <text evidence="8">The sequence shown here is derived from an EMBL/GenBank/DDBJ whole genome shotgun (WGS) entry which is preliminary data.</text>
</comment>
<organism evidence="8 9">
    <name type="scientific">Candidatus Fusicatenibacter intestinigallinarum</name>
    <dbReference type="NCBI Taxonomy" id="2838598"/>
    <lineage>
        <taxon>Bacteria</taxon>
        <taxon>Bacillati</taxon>
        <taxon>Bacillota</taxon>
        <taxon>Clostridia</taxon>
        <taxon>Lachnospirales</taxon>
        <taxon>Lachnospiraceae</taxon>
        <taxon>Fusicatenibacter</taxon>
    </lineage>
</organism>